<gene>
    <name evidence="3" type="ORF">G8759_34590</name>
</gene>
<feature type="transmembrane region" description="Helical" evidence="1">
    <location>
        <begin position="181"/>
        <end position="199"/>
    </location>
</feature>
<dbReference type="KEGG" id="spib:G8759_34590"/>
<keyword evidence="1" id="KW-0812">Transmembrane</keyword>
<keyword evidence="4" id="KW-1185">Reference proteome</keyword>
<feature type="transmembrane region" description="Helical" evidence="1">
    <location>
        <begin position="102"/>
        <end position="123"/>
    </location>
</feature>
<proteinExistence type="predicted"/>
<feature type="transmembrane region" description="Helical" evidence="1">
    <location>
        <begin position="144"/>
        <end position="161"/>
    </location>
</feature>
<keyword evidence="1" id="KW-0472">Membrane</keyword>
<keyword evidence="1" id="KW-1133">Transmembrane helix</keyword>
<feature type="signal peptide" evidence="2">
    <location>
        <begin position="1"/>
        <end position="19"/>
    </location>
</feature>
<feature type="chain" id="PRO_5026295968" description="Cytochrome b561 domain-containing protein" evidence="2">
    <location>
        <begin position="20"/>
        <end position="229"/>
    </location>
</feature>
<sequence length="229" mass="24719">MKYFFVAVLLSFGIGSLQAQDSTAVKTSVAVDTLSPKDNNAADALLAGLADSTDAQPLLPRKMIFTQRVFWGPKGLLRAMNVAPLTPEGRANELKVRRTMLITHQIGGFVTLAGFIAQGLLGAKLYNAKGQEYVDTKKWHERSATFINIAYGTTLALSLTAPPPVVGTKKGFTSIKLHKYLAIVHLTGMVATNILAHMIEDHPDLKPYHRAAAYGTFGAYAASIVSLTF</sequence>
<dbReference type="AlphaFoldDB" id="A0A6G9AYG5"/>
<protein>
    <recommendedName>
        <fullName evidence="5">Cytochrome b561 domain-containing protein</fullName>
    </recommendedName>
</protein>
<reference evidence="3 4" key="1">
    <citation type="submission" date="2020-03" db="EMBL/GenBank/DDBJ databases">
        <authorList>
            <person name="Kim M.K."/>
        </authorList>
    </citation>
    <scope>NUCLEOTIDE SEQUENCE [LARGE SCALE GENOMIC DNA]</scope>
    <source>
        <strain evidence="3 4">BT328</strain>
    </source>
</reference>
<evidence type="ECO:0000313" key="3">
    <source>
        <dbReference type="EMBL" id="QIP17406.1"/>
    </source>
</evidence>
<evidence type="ECO:0000313" key="4">
    <source>
        <dbReference type="Proteomes" id="UP000501802"/>
    </source>
</evidence>
<feature type="transmembrane region" description="Helical" evidence="1">
    <location>
        <begin position="211"/>
        <end position="228"/>
    </location>
</feature>
<dbReference type="RefSeq" id="WP_167218238.1">
    <property type="nucleotide sequence ID" value="NZ_CP050063.1"/>
</dbReference>
<evidence type="ECO:0000256" key="1">
    <source>
        <dbReference type="SAM" id="Phobius"/>
    </source>
</evidence>
<accession>A0A6G9AYG5</accession>
<evidence type="ECO:0008006" key="5">
    <source>
        <dbReference type="Google" id="ProtNLM"/>
    </source>
</evidence>
<name>A0A6G9AYG5_9BACT</name>
<dbReference type="EMBL" id="CP050063">
    <property type="protein sequence ID" value="QIP17406.1"/>
    <property type="molecule type" value="Genomic_DNA"/>
</dbReference>
<evidence type="ECO:0000256" key="2">
    <source>
        <dbReference type="SAM" id="SignalP"/>
    </source>
</evidence>
<organism evidence="3 4">
    <name type="scientific">Spirosoma aureum</name>
    <dbReference type="NCBI Taxonomy" id="2692134"/>
    <lineage>
        <taxon>Bacteria</taxon>
        <taxon>Pseudomonadati</taxon>
        <taxon>Bacteroidota</taxon>
        <taxon>Cytophagia</taxon>
        <taxon>Cytophagales</taxon>
        <taxon>Cytophagaceae</taxon>
        <taxon>Spirosoma</taxon>
    </lineage>
</organism>
<keyword evidence="2" id="KW-0732">Signal</keyword>
<dbReference type="Proteomes" id="UP000501802">
    <property type="component" value="Chromosome"/>
</dbReference>